<dbReference type="PANTHER" id="PTHR43280:SF2">
    <property type="entry name" value="HTH-TYPE TRANSCRIPTIONAL REGULATOR EXSA"/>
    <property type="match status" value="1"/>
</dbReference>
<dbReference type="SUPFAM" id="SSF46689">
    <property type="entry name" value="Homeodomain-like"/>
    <property type="match status" value="1"/>
</dbReference>
<proteinExistence type="predicted"/>
<dbReference type="OrthoDB" id="249627at2"/>
<dbReference type="HOGENOM" id="CLU_066193_1_0_9"/>
<keyword evidence="1" id="KW-0805">Transcription regulation</keyword>
<keyword evidence="3" id="KW-0804">Transcription</keyword>
<dbReference type="Pfam" id="PF12833">
    <property type="entry name" value="HTH_18"/>
    <property type="match status" value="1"/>
</dbReference>
<feature type="domain" description="HTH araC/xylS-type" evidence="4">
    <location>
        <begin position="168"/>
        <end position="271"/>
    </location>
</feature>
<keyword evidence="2" id="KW-0238">DNA-binding</keyword>
<organism evidence="5 6">
    <name type="scientific">Acetobacterium woodii (strain ATCC 29683 / DSM 1030 / JCM 2381 / KCTC 1655 / WB1)</name>
    <dbReference type="NCBI Taxonomy" id="931626"/>
    <lineage>
        <taxon>Bacteria</taxon>
        <taxon>Bacillati</taxon>
        <taxon>Bacillota</taxon>
        <taxon>Clostridia</taxon>
        <taxon>Eubacteriales</taxon>
        <taxon>Eubacteriaceae</taxon>
        <taxon>Acetobacterium</taxon>
    </lineage>
</organism>
<evidence type="ECO:0000256" key="2">
    <source>
        <dbReference type="ARBA" id="ARBA00023125"/>
    </source>
</evidence>
<dbReference type="InterPro" id="IPR018060">
    <property type="entry name" value="HTH_AraC"/>
</dbReference>
<dbReference type="PANTHER" id="PTHR43280">
    <property type="entry name" value="ARAC-FAMILY TRANSCRIPTIONAL REGULATOR"/>
    <property type="match status" value="1"/>
</dbReference>
<dbReference type="SMART" id="SM00342">
    <property type="entry name" value="HTH_ARAC"/>
    <property type="match status" value="1"/>
</dbReference>
<dbReference type="Proteomes" id="UP000007177">
    <property type="component" value="Chromosome"/>
</dbReference>
<dbReference type="AlphaFoldDB" id="H6LHL0"/>
<dbReference type="STRING" id="931626.Awo_c03880"/>
<dbReference type="eggNOG" id="COG2207">
    <property type="taxonomic scope" value="Bacteria"/>
</dbReference>
<evidence type="ECO:0000256" key="1">
    <source>
        <dbReference type="ARBA" id="ARBA00023015"/>
    </source>
</evidence>
<accession>H6LHL0</accession>
<evidence type="ECO:0000313" key="5">
    <source>
        <dbReference type="EMBL" id="AFA47189.1"/>
    </source>
</evidence>
<dbReference type="InterPro" id="IPR009057">
    <property type="entry name" value="Homeodomain-like_sf"/>
</dbReference>
<evidence type="ECO:0000313" key="6">
    <source>
        <dbReference type="Proteomes" id="UP000007177"/>
    </source>
</evidence>
<dbReference type="KEGG" id="awo:Awo_c03880"/>
<dbReference type="Gene3D" id="1.10.10.60">
    <property type="entry name" value="Homeodomain-like"/>
    <property type="match status" value="1"/>
</dbReference>
<dbReference type="GO" id="GO:0043565">
    <property type="term" value="F:sequence-specific DNA binding"/>
    <property type="evidence" value="ECO:0007669"/>
    <property type="project" value="InterPro"/>
</dbReference>
<reference evidence="6" key="1">
    <citation type="submission" date="2011-07" db="EMBL/GenBank/DDBJ databases">
        <title>Complete genome sequence of Acetobacterium woodii.</title>
        <authorList>
            <person name="Poehlein A."/>
            <person name="Schmidt S."/>
            <person name="Kaster A.-K."/>
            <person name="Goenrich M."/>
            <person name="Vollmers J."/>
            <person name="Thuermer A."/>
            <person name="Gottschalk G."/>
            <person name="Thauer R.K."/>
            <person name="Daniel R."/>
            <person name="Mueller V."/>
        </authorList>
    </citation>
    <scope>NUCLEOTIDE SEQUENCE [LARGE SCALE GENOMIC DNA]</scope>
    <source>
        <strain evidence="6">ATCC 29683 / DSM 1030 / JCM 2381 / KCTC 1655 / WB1</strain>
    </source>
</reference>
<evidence type="ECO:0000259" key="4">
    <source>
        <dbReference type="PROSITE" id="PS01124"/>
    </source>
</evidence>
<dbReference type="GO" id="GO:0003700">
    <property type="term" value="F:DNA-binding transcription factor activity"/>
    <property type="evidence" value="ECO:0007669"/>
    <property type="project" value="InterPro"/>
</dbReference>
<gene>
    <name evidence="5" type="ordered locus">Awo_c03880</name>
</gene>
<name>H6LHL0_ACEWD</name>
<dbReference type="PROSITE" id="PS01124">
    <property type="entry name" value="HTH_ARAC_FAMILY_2"/>
    <property type="match status" value="1"/>
</dbReference>
<sequence length="294" mass="34789">MKIEELKKSMEQAKPQFQPWLRALTENYVEKTMRLNPVSAKANGFFYQFTAARELKIKIVPDVSPTFIFNCDRSKPKAYYWGISNELKILELNPKTTYFCVKPYAIFGTKGWKLSPAELYGNHFGLTDVFKDVYDLHVKIAQADSFSQRIDLFGDHFIEYWIDYEYQMSLEEYIAMNLYMKHLNSSIINIEDLTGYSKRYCRKKFADSYSFSPKKYLEVFRFQKTIRMLSDKNQNHSITQIAYENGYFDESHFINDFKSYAQTSPENFRRSINGLFVPCSLEKNNDCEKIKRTK</sequence>
<protein>
    <submittedName>
        <fullName evidence="5">Transcriptional regulator AraC family</fullName>
    </submittedName>
</protein>
<evidence type="ECO:0000256" key="3">
    <source>
        <dbReference type="ARBA" id="ARBA00023163"/>
    </source>
</evidence>
<keyword evidence="6" id="KW-1185">Reference proteome</keyword>
<dbReference type="EMBL" id="CP002987">
    <property type="protein sequence ID" value="AFA47189.1"/>
    <property type="molecule type" value="Genomic_DNA"/>
</dbReference>
<dbReference type="RefSeq" id="WP_014354792.1">
    <property type="nucleotide sequence ID" value="NC_016894.1"/>
</dbReference>
<reference evidence="5 6" key="2">
    <citation type="journal article" date="2012" name="PLoS ONE">
        <title>An ancient pathway combining carbon dioxide fixation with the generation and utilization of a sodium ion gradient for ATP synthesis.</title>
        <authorList>
            <person name="Poehlein A."/>
            <person name="Schmidt S."/>
            <person name="Kaster A.K."/>
            <person name="Goenrich M."/>
            <person name="Vollmers J."/>
            <person name="Thurmer A."/>
            <person name="Bertsch J."/>
            <person name="Schuchmann K."/>
            <person name="Voigt B."/>
            <person name="Hecker M."/>
            <person name="Daniel R."/>
            <person name="Thauer R.K."/>
            <person name="Gottschalk G."/>
            <person name="Muller V."/>
        </authorList>
    </citation>
    <scope>NUCLEOTIDE SEQUENCE [LARGE SCALE GENOMIC DNA]</scope>
    <source>
        <strain evidence="6">ATCC 29683 / DSM 1030 / JCM 2381 / KCTC 1655 / WB1</strain>
    </source>
</reference>